<dbReference type="Gene3D" id="1.10.167.10">
    <property type="entry name" value="Regulator of G-protein Signalling 4, domain 2"/>
    <property type="match status" value="2"/>
</dbReference>
<evidence type="ECO:0000259" key="2">
    <source>
        <dbReference type="PROSITE" id="PS50132"/>
    </source>
</evidence>
<feature type="compositionally biased region" description="Basic and acidic residues" evidence="1">
    <location>
        <begin position="278"/>
        <end position="292"/>
    </location>
</feature>
<dbReference type="GO" id="GO:0008104">
    <property type="term" value="P:intracellular protein localization"/>
    <property type="evidence" value="ECO:0007669"/>
    <property type="project" value="TreeGrafter"/>
</dbReference>
<dbReference type="SMART" id="SM00315">
    <property type="entry name" value="RGS"/>
    <property type="match status" value="1"/>
</dbReference>
<dbReference type="PANTHER" id="PTHR13155">
    <property type="entry name" value="A-KINASE ANCHOR PROTEINS"/>
    <property type="match status" value="1"/>
</dbReference>
<proteinExistence type="predicted"/>
<dbReference type="InterPro" id="IPR036305">
    <property type="entry name" value="RGS_sf"/>
</dbReference>
<dbReference type="InterPro" id="IPR044926">
    <property type="entry name" value="RGS_subdomain_2"/>
</dbReference>
<dbReference type="SUPFAM" id="SSF48097">
    <property type="entry name" value="Regulator of G-protein signaling, RGS"/>
    <property type="match status" value="1"/>
</dbReference>
<protein>
    <recommendedName>
        <fullName evidence="2">RGS domain-containing protein</fullName>
    </recommendedName>
</protein>
<dbReference type="InterPro" id="IPR052246">
    <property type="entry name" value="Cell_Polariz_PKAAnc"/>
</dbReference>
<evidence type="ECO:0000256" key="1">
    <source>
        <dbReference type="SAM" id="MobiDB-lite"/>
    </source>
</evidence>
<gene>
    <name evidence="3" type="ORF">TDIB3V08_LOCUS3214</name>
</gene>
<dbReference type="PROSITE" id="PS50132">
    <property type="entry name" value="RGS"/>
    <property type="match status" value="1"/>
</dbReference>
<dbReference type="GO" id="GO:0005739">
    <property type="term" value="C:mitochondrion"/>
    <property type="evidence" value="ECO:0007669"/>
    <property type="project" value="TreeGrafter"/>
</dbReference>
<dbReference type="GO" id="GO:0005886">
    <property type="term" value="C:plasma membrane"/>
    <property type="evidence" value="ECO:0007669"/>
    <property type="project" value="TreeGrafter"/>
</dbReference>
<accession>A0A7R8VFM4</accession>
<dbReference type="Pfam" id="PF00615">
    <property type="entry name" value="RGS"/>
    <property type="match status" value="1"/>
</dbReference>
<sequence>MLKNSSSYIVTLDHSTTKLVLIEFNLAKPWLAFGMQGQKEKEGTNKSPGTSPAKSPKHGGTSLLSNGEAPSIPGDGFNPCLVGPLVGFNEEEAGNDDEDLPASSRLSKNLVEVLTDKGALSYYRQYLDACEAASLVRFWLDVECFRSAVLDTPTRVSLTYEQLEGMTPHCKSTKETADKLISPDTPLKPPIQQEESILEPCSKLLSSHSHESNSGDFKRQVSPPLLSNNSVVSQDTCEPSQSMVPICDHKVDSDIRPAPQDLNSRSVVSDFASAGSRSEADISRDGPLDGRSSDTSPKSPCQCYDVAQSSVNDAVRIYRTYIGHSATHPIPLSEEVKTRVAANICVQDNQLDPECFTEAQNIIYQIMDKEYINDFLRSEFHCKHQIDVLTSSKVTLFDILYNDTALFYFMEVLCES</sequence>
<name>A0A7R8VFM4_TIMDO</name>
<dbReference type="AlphaFoldDB" id="A0A7R8VFM4"/>
<organism evidence="3">
    <name type="scientific">Timema douglasi</name>
    <name type="common">Walking stick</name>
    <dbReference type="NCBI Taxonomy" id="61478"/>
    <lineage>
        <taxon>Eukaryota</taxon>
        <taxon>Metazoa</taxon>
        <taxon>Ecdysozoa</taxon>
        <taxon>Arthropoda</taxon>
        <taxon>Hexapoda</taxon>
        <taxon>Insecta</taxon>
        <taxon>Pterygota</taxon>
        <taxon>Neoptera</taxon>
        <taxon>Polyneoptera</taxon>
        <taxon>Phasmatodea</taxon>
        <taxon>Timematodea</taxon>
        <taxon>Timematoidea</taxon>
        <taxon>Timematidae</taxon>
        <taxon>Timema</taxon>
    </lineage>
</organism>
<feature type="domain" description="RGS" evidence="2">
    <location>
        <begin position="317"/>
        <end position="381"/>
    </location>
</feature>
<reference evidence="3" key="1">
    <citation type="submission" date="2020-11" db="EMBL/GenBank/DDBJ databases">
        <authorList>
            <person name="Tran Van P."/>
        </authorList>
    </citation>
    <scope>NUCLEOTIDE SEQUENCE</scope>
</reference>
<dbReference type="PANTHER" id="PTHR13155:SF1">
    <property type="entry name" value="A-KINASE ANCHOR PROTEIN 10, MITOCHONDRIAL"/>
    <property type="match status" value="1"/>
</dbReference>
<evidence type="ECO:0000313" key="3">
    <source>
        <dbReference type="EMBL" id="CAD7196888.1"/>
    </source>
</evidence>
<feature type="region of interest" description="Disordered" evidence="1">
    <location>
        <begin position="251"/>
        <end position="300"/>
    </location>
</feature>
<feature type="region of interest" description="Disordered" evidence="1">
    <location>
        <begin position="38"/>
        <end position="68"/>
    </location>
</feature>
<dbReference type="InterPro" id="IPR016137">
    <property type="entry name" value="RGS"/>
</dbReference>
<dbReference type="EMBL" id="OA565371">
    <property type="protein sequence ID" value="CAD7196888.1"/>
    <property type="molecule type" value="Genomic_DNA"/>
</dbReference>